<dbReference type="AlphaFoldDB" id="A0A0H1R9M9"/>
<protein>
    <recommendedName>
        <fullName evidence="3">Restriction endonuclease type IV Mrr domain-containing protein</fullName>
    </recommendedName>
</protein>
<comment type="caution">
    <text evidence="1">The sequence shown here is derived from an EMBL/GenBank/DDBJ whole genome shotgun (WGS) entry which is preliminary data.</text>
</comment>
<proteinExistence type="predicted"/>
<organism evidence="1 2">
    <name type="scientific">Microvirga vignae</name>
    <dbReference type="NCBI Taxonomy" id="1225564"/>
    <lineage>
        <taxon>Bacteria</taxon>
        <taxon>Pseudomonadati</taxon>
        <taxon>Pseudomonadota</taxon>
        <taxon>Alphaproteobacteria</taxon>
        <taxon>Hyphomicrobiales</taxon>
        <taxon>Methylobacteriaceae</taxon>
        <taxon>Microvirga</taxon>
    </lineage>
</organism>
<dbReference type="EMBL" id="LCYG01000043">
    <property type="protein sequence ID" value="KLK91878.1"/>
    <property type="molecule type" value="Genomic_DNA"/>
</dbReference>
<keyword evidence="2" id="KW-1185">Reference proteome</keyword>
<dbReference type="PATRIC" id="fig|1225564.3.peg.4586"/>
<evidence type="ECO:0008006" key="3">
    <source>
        <dbReference type="Google" id="ProtNLM"/>
    </source>
</evidence>
<evidence type="ECO:0000313" key="2">
    <source>
        <dbReference type="Proteomes" id="UP000035489"/>
    </source>
</evidence>
<reference evidence="1 2" key="1">
    <citation type="submission" date="2015-05" db="EMBL/GenBank/DDBJ databases">
        <title>Draft genome sequence of Microvirga vignae strain BR3299, a novel nitrogen fixing bacteria isolated from Brazil semi-aired region.</title>
        <authorList>
            <person name="Zilli J.E."/>
            <person name="Passos S.R."/>
            <person name="Leite J."/>
            <person name="Baldani J.I."/>
            <person name="Xavier G.R."/>
            <person name="Rumjaneck N.G."/>
            <person name="Simoes-Araujo J.L."/>
        </authorList>
    </citation>
    <scope>NUCLEOTIDE SEQUENCE [LARGE SCALE GENOMIC DNA]</scope>
    <source>
        <strain evidence="1 2">BR3299</strain>
    </source>
</reference>
<dbReference type="STRING" id="1225564.AA309_17375"/>
<accession>A0A0H1R9M9</accession>
<dbReference type="Proteomes" id="UP000035489">
    <property type="component" value="Unassembled WGS sequence"/>
</dbReference>
<sequence length="306" mass="35088">MGQVTQFFQPPLYWQQFEDLTQSVVELAYGVAMADKIGRPGQAQDGVDVYAARTRAGAIGVQCKRLDDLDANNDPLPGGPIDRKLLRSQTEKALGFRPKLDVWVLATTAKRDAAIQRQARLLDEEHRSAGRFQVLLWFWDDYVTWLNAYSDLQKRYYDQIIGIRSARDQDRLILETIATAFHRPAFTDPLGQEHFDDFLQALKDTQAALRTGELVDRQSRHVIRKAVGGWRYLEEPAWKAGLKDLDDELTELRGLLVAGIKDGRLEQRRGYLDVRDRLLARELERRRHECLARLNDLLVRAALPPI</sequence>
<name>A0A0H1R9M9_9HYPH</name>
<gene>
    <name evidence="1" type="ORF">AA309_17375</name>
</gene>
<evidence type="ECO:0000313" key="1">
    <source>
        <dbReference type="EMBL" id="KLK91878.1"/>
    </source>
</evidence>